<comment type="caution">
    <text evidence="2">The sequence shown here is derived from an EMBL/GenBank/DDBJ whole genome shotgun (WGS) entry which is preliminary data.</text>
</comment>
<protein>
    <submittedName>
        <fullName evidence="2">Uncharacterized protein</fullName>
    </submittedName>
</protein>
<feature type="compositionally biased region" description="Polar residues" evidence="1">
    <location>
        <begin position="465"/>
        <end position="501"/>
    </location>
</feature>
<sequence>MMFMNNFSSQPRYDGLQPSDERAYQTDVTTVMTNTTNNHFFQPRYGGLQPPGQRAHQTDMTIGMMNPMNNYQGGINGQVSENNPVSTHHTNHENGISWNIPQYQEVQRNEDMLYNGHGNMASTQQAVQSSGDRMPTNHLPSSTPHHVILARFEDSPYNNHPDEYSEETSDEDEDDEDLSHSSLTTPSDMASNQYTVRDTQSPEPATPSGYASDQRAPGSVGTGVNVPNDPGDMSSNQQIDSNEQDSDVPDVPGNMPPSQHIVHSEQDLDVANVLGNMLPNQHIVHNEQDLDVPNILDNMPSNQHEVRNDQDDIPASGDDEMDISHDQILFGKLSTITPLAQLFNLIPDAAQPFNAINSGPLLPQDASSRQTLQLDSNPTPTSNVEETGAALDPGEVYTGSAMDLSPNIPSTLAPNVHQPQMETPQASNPFRHLARNEKSDTRKDSSRSANRVNKSIRRRKPAKTQKLQSAIANSASQLLEESASQAVEAQNESDTSVESVE</sequence>
<evidence type="ECO:0000256" key="1">
    <source>
        <dbReference type="SAM" id="MobiDB-lite"/>
    </source>
</evidence>
<accession>A0A4Z1FFW6</accession>
<feature type="compositionally biased region" description="Polar residues" evidence="1">
    <location>
        <begin position="371"/>
        <end position="385"/>
    </location>
</feature>
<dbReference type="AlphaFoldDB" id="A0A4Z1FFW6"/>
<feature type="compositionally biased region" description="Basic and acidic residues" evidence="1">
    <location>
        <begin position="434"/>
        <end position="446"/>
    </location>
</feature>
<proteinExistence type="predicted"/>
<feature type="region of interest" description="Disordered" evidence="1">
    <location>
        <begin position="371"/>
        <end position="501"/>
    </location>
</feature>
<feature type="region of interest" description="Disordered" evidence="1">
    <location>
        <begin position="155"/>
        <end position="254"/>
    </location>
</feature>
<gene>
    <name evidence="2" type="ORF">BPAE_0175g00010</name>
</gene>
<dbReference type="Proteomes" id="UP000297910">
    <property type="component" value="Unassembled WGS sequence"/>
</dbReference>
<feature type="region of interest" description="Disordered" evidence="1">
    <location>
        <begin position="123"/>
        <end position="143"/>
    </location>
</feature>
<feature type="compositionally biased region" description="Basic residues" evidence="1">
    <location>
        <begin position="454"/>
        <end position="463"/>
    </location>
</feature>
<evidence type="ECO:0000313" key="2">
    <source>
        <dbReference type="EMBL" id="TGO22258.1"/>
    </source>
</evidence>
<name>A0A4Z1FFW6_9HELO</name>
<feature type="compositionally biased region" description="Polar residues" evidence="1">
    <location>
        <begin position="183"/>
        <end position="203"/>
    </location>
</feature>
<feature type="compositionally biased region" description="Polar residues" evidence="1">
    <location>
        <begin position="407"/>
        <end position="428"/>
    </location>
</feature>
<feature type="compositionally biased region" description="Acidic residues" evidence="1">
    <location>
        <begin position="164"/>
        <end position="177"/>
    </location>
</feature>
<organism evidence="2 3">
    <name type="scientific">Botrytis paeoniae</name>
    <dbReference type="NCBI Taxonomy" id="278948"/>
    <lineage>
        <taxon>Eukaryota</taxon>
        <taxon>Fungi</taxon>
        <taxon>Dikarya</taxon>
        <taxon>Ascomycota</taxon>
        <taxon>Pezizomycotina</taxon>
        <taxon>Leotiomycetes</taxon>
        <taxon>Helotiales</taxon>
        <taxon>Sclerotiniaceae</taxon>
        <taxon>Botrytis</taxon>
    </lineage>
</organism>
<dbReference type="EMBL" id="PQXI01000175">
    <property type="protein sequence ID" value="TGO22258.1"/>
    <property type="molecule type" value="Genomic_DNA"/>
</dbReference>
<evidence type="ECO:0000313" key="3">
    <source>
        <dbReference type="Proteomes" id="UP000297910"/>
    </source>
</evidence>
<keyword evidence="3" id="KW-1185">Reference proteome</keyword>
<reference evidence="2 3" key="1">
    <citation type="submission" date="2017-12" db="EMBL/GenBank/DDBJ databases">
        <title>Comparative genomics of Botrytis spp.</title>
        <authorList>
            <person name="Valero-Jimenez C.A."/>
            <person name="Tapia P."/>
            <person name="Veloso J."/>
            <person name="Silva-Moreno E."/>
            <person name="Staats M."/>
            <person name="Valdes J.H."/>
            <person name="Van Kan J.A.L."/>
        </authorList>
    </citation>
    <scope>NUCLEOTIDE SEQUENCE [LARGE SCALE GENOMIC DNA]</scope>
    <source>
        <strain evidence="2 3">Bp0003</strain>
    </source>
</reference>